<organism evidence="2 3">
    <name type="scientific">Aeromonas schubertii</name>
    <dbReference type="NCBI Taxonomy" id="652"/>
    <lineage>
        <taxon>Bacteria</taxon>
        <taxon>Pseudomonadati</taxon>
        <taxon>Pseudomonadota</taxon>
        <taxon>Gammaproteobacteria</taxon>
        <taxon>Aeromonadales</taxon>
        <taxon>Aeromonadaceae</taxon>
        <taxon>Aeromonas</taxon>
    </lineage>
</organism>
<reference evidence="3" key="1">
    <citation type="submission" date="2015-10" db="EMBL/GenBank/DDBJ databases">
        <title>Complete Genome Sequence of Aeromonas schubertii strain WL1483.</title>
        <authorList>
            <person name="Liu L."/>
        </authorList>
    </citation>
    <scope>NUCLEOTIDE SEQUENCE [LARGE SCALE GENOMIC DNA]</scope>
    <source>
        <strain evidence="3">WL1483</strain>
    </source>
</reference>
<gene>
    <name evidence="2" type="ORF">WL1483_2148</name>
</gene>
<proteinExistence type="predicted"/>
<name>A0A0S2SIM9_9GAMM</name>
<accession>A0A0S2SIM9</accession>
<dbReference type="AlphaFoldDB" id="A0A0S2SIM9"/>
<dbReference type="Gene3D" id="1.10.3210.10">
    <property type="entry name" value="Hypothetical protein af1432"/>
    <property type="match status" value="1"/>
</dbReference>
<dbReference type="Proteomes" id="UP000058114">
    <property type="component" value="Chromosome"/>
</dbReference>
<dbReference type="PATRIC" id="fig|652.5.peg.3729"/>
<reference evidence="2 3" key="2">
    <citation type="journal article" date="2016" name="Genome Announc.">
        <title>Complete Genome Sequence of the Highly Virulent Aeromonas schubertii Strain WL1483, Isolated from Diseased Snakehead Fish (Channa argus) in China.</title>
        <authorList>
            <person name="Liu L."/>
            <person name="Li N."/>
            <person name="Zhang D."/>
            <person name="Fu X."/>
            <person name="Shi C."/>
            <person name="Lin Q."/>
            <person name="Hao G."/>
        </authorList>
    </citation>
    <scope>NUCLEOTIDE SEQUENCE [LARGE SCALE GENOMIC DNA]</scope>
    <source>
        <strain evidence="2 3">WL1483</strain>
    </source>
</reference>
<dbReference type="PANTHER" id="PTHR33525">
    <property type="match status" value="1"/>
</dbReference>
<dbReference type="RefSeq" id="WP_060587408.1">
    <property type="nucleotide sequence ID" value="NZ_CP013067.1"/>
</dbReference>
<dbReference type="Pfam" id="PF08668">
    <property type="entry name" value="HDOD"/>
    <property type="match status" value="1"/>
</dbReference>
<dbReference type="SUPFAM" id="SSF109604">
    <property type="entry name" value="HD-domain/PDEase-like"/>
    <property type="match status" value="1"/>
</dbReference>
<dbReference type="InterPro" id="IPR052340">
    <property type="entry name" value="RNase_Y/CdgJ"/>
</dbReference>
<sequence length="369" mass="42601">MLIRRFPVFNRRLGLVAYGLDYPRRELSERDWEWLVTHTRLLAQGRQYLLPFSYQALDEQRPLLFDADLIPLLQASAERLPAAFPVLQEWRSRRRRLAVHHARPHERWQAVAQLHVFELGEEGCSEPGDHKRLVMGICAWQDFIPLRDAGVEFFAGGFLDRPMLVHRREDEPDQHVVQEILQLICLEGFSFSRVAALLEKDTFLPGQLLAYVNSSGFEHVTPITSVARAFSYLGEEELRKFVLVYGLARQSRHLPEVCSRMAISKGRFCELLAERHLQGEGKSWAFLVGIAMERELLPSRLYGQLPEGVRQAMEERRGPLFELYRVVDAYEHGHWEALKTLCHPLGTEPGALVTPYLQSLLWSHSFPLT</sequence>
<evidence type="ECO:0000313" key="2">
    <source>
        <dbReference type="EMBL" id="ALP41567.1"/>
    </source>
</evidence>
<dbReference type="PANTHER" id="PTHR33525:SF4">
    <property type="entry name" value="CYCLIC DI-GMP PHOSPHODIESTERASE CDGJ"/>
    <property type="match status" value="1"/>
</dbReference>
<dbReference type="InterPro" id="IPR013976">
    <property type="entry name" value="HDOD"/>
</dbReference>
<evidence type="ECO:0000259" key="1">
    <source>
        <dbReference type="PROSITE" id="PS51833"/>
    </source>
</evidence>
<dbReference type="EMBL" id="CP013067">
    <property type="protein sequence ID" value="ALP41567.1"/>
    <property type="molecule type" value="Genomic_DNA"/>
</dbReference>
<dbReference type="PROSITE" id="PS51833">
    <property type="entry name" value="HDOD"/>
    <property type="match status" value="1"/>
</dbReference>
<protein>
    <submittedName>
        <fullName evidence="2">Sensory box/GGDEF family protein</fullName>
    </submittedName>
</protein>
<feature type="domain" description="HDOD" evidence="1">
    <location>
        <begin position="170"/>
        <end position="351"/>
    </location>
</feature>
<dbReference type="KEGG" id="asr:WL1483_2148"/>
<evidence type="ECO:0000313" key="3">
    <source>
        <dbReference type="Proteomes" id="UP000058114"/>
    </source>
</evidence>